<evidence type="ECO:0000256" key="2">
    <source>
        <dbReference type="ARBA" id="ARBA00022692"/>
    </source>
</evidence>
<keyword evidence="3" id="KW-0677">Repeat</keyword>
<feature type="non-terminal residue" evidence="8">
    <location>
        <position position="1"/>
    </location>
</feature>
<comment type="caution">
    <text evidence="8">The sequence shown here is derived from an EMBL/GenBank/DDBJ whole genome shotgun (WGS) entry which is preliminary data.</text>
</comment>
<sequence>LLELRVIRQLGVTVNIIFNITRKIKWFIVIFGLFLASFTHALLYVLHTRRYRPCPPGSTSCDDIDYPSKYPTGFFAALSATYFFLAGRYDPVGNSLDKGSTGFNIMMVVFYFFTSILLLNVLIALMNDAFVESAKEGEIAHWKLLSEVVA</sequence>
<accession>A0A9P6IG07</accession>
<dbReference type="GO" id="GO:0005216">
    <property type="term" value="F:monoatomic ion channel activity"/>
    <property type="evidence" value="ECO:0007669"/>
    <property type="project" value="InterPro"/>
</dbReference>
<dbReference type="GO" id="GO:0098703">
    <property type="term" value="P:calcium ion import across plasma membrane"/>
    <property type="evidence" value="ECO:0007669"/>
    <property type="project" value="TreeGrafter"/>
</dbReference>
<dbReference type="Proteomes" id="UP000749646">
    <property type="component" value="Unassembled WGS sequence"/>
</dbReference>
<dbReference type="OrthoDB" id="310870at2759"/>
<evidence type="ECO:0000313" key="9">
    <source>
        <dbReference type="Proteomes" id="UP000749646"/>
    </source>
</evidence>
<reference evidence="8" key="1">
    <citation type="journal article" date="2020" name="Fungal Divers.">
        <title>Resolving the Mortierellaceae phylogeny through synthesis of multi-gene phylogenetics and phylogenomics.</title>
        <authorList>
            <person name="Vandepol N."/>
            <person name="Liber J."/>
            <person name="Desiro A."/>
            <person name="Na H."/>
            <person name="Kennedy M."/>
            <person name="Barry K."/>
            <person name="Grigoriev I.V."/>
            <person name="Miller A.N."/>
            <person name="O'Donnell K."/>
            <person name="Stajich J.E."/>
            <person name="Bonito G."/>
        </authorList>
    </citation>
    <scope>NUCLEOTIDE SEQUENCE</scope>
    <source>
        <strain evidence="8">MES-2147</strain>
    </source>
</reference>
<name>A0A9P6IG07_9FUNG</name>
<feature type="transmembrane region" description="Helical" evidence="6">
    <location>
        <begin position="105"/>
        <end position="125"/>
    </location>
</feature>
<dbReference type="PANTHER" id="PTHR10582">
    <property type="entry name" value="TRANSIENT RECEPTOR POTENTIAL ION CHANNEL PROTEIN"/>
    <property type="match status" value="1"/>
</dbReference>
<keyword evidence="4 6" id="KW-1133">Transmembrane helix</keyword>
<feature type="transmembrane region" description="Helical" evidence="6">
    <location>
        <begin position="26"/>
        <end position="46"/>
    </location>
</feature>
<keyword evidence="2 6" id="KW-0812">Transmembrane</keyword>
<evidence type="ECO:0000256" key="4">
    <source>
        <dbReference type="ARBA" id="ARBA00022989"/>
    </source>
</evidence>
<dbReference type="AlphaFoldDB" id="A0A9P6IG07"/>
<evidence type="ECO:0000256" key="1">
    <source>
        <dbReference type="ARBA" id="ARBA00004141"/>
    </source>
</evidence>
<comment type="subcellular location">
    <subcellularLocation>
        <location evidence="1">Membrane</location>
        <topology evidence="1">Multi-pass membrane protein</topology>
    </subcellularLocation>
</comment>
<dbReference type="InterPro" id="IPR024862">
    <property type="entry name" value="TRPV"/>
</dbReference>
<feature type="non-terminal residue" evidence="8">
    <location>
        <position position="150"/>
    </location>
</feature>
<dbReference type="Pfam" id="PF00520">
    <property type="entry name" value="Ion_trans"/>
    <property type="match status" value="1"/>
</dbReference>
<feature type="domain" description="Ion transport" evidence="7">
    <location>
        <begin position="5"/>
        <end position="136"/>
    </location>
</feature>
<dbReference type="EMBL" id="JAAAHW010012052">
    <property type="protein sequence ID" value="KAF9916008.1"/>
    <property type="molecule type" value="Genomic_DNA"/>
</dbReference>
<evidence type="ECO:0000256" key="3">
    <source>
        <dbReference type="ARBA" id="ARBA00022737"/>
    </source>
</evidence>
<evidence type="ECO:0000256" key="5">
    <source>
        <dbReference type="ARBA" id="ARBA00023136"/>
    </source>
</evidence>
<evidence type="ECO:0000259" key="7">
    <source>
        <dbReference type="Pfam" id="PF00520"/>
    </source>
</evidence>
<keyword evidence="9" id="KW-1185">Reference proteome</keyword>
<organism evidence="8 9">
    <name type="scientific">Modicella reniformis</name>
    <dbReference type="NCBI Taxonomy" id="1440133"/>
    <lineage>
        <taxon>Eukaryota</taxon>
        <taxon>Fungi</taxon>
        <taxon>Fungi incertae sedis</taxon>
        <taxon>Mucoromycota</taxon>
        <taxon>Mortierellomycotina</taxon>
        <taxon>Mortierellomycetes</taxon>
        <taxon>Mortierellales</taxon>
        <taxon>Mortierellaceae</taxon>
        <taxon>Modicella</taxon>
    </lineage>
</organism>
<evidence type="ECO:0000256" key="6">
    <source>
        <dbReference type="SAM" id="Phobius"/>
    </source>
</evidence>
<dbReference type="InterPro" id="IPR005821">
    <property type="entry name" value="Ion_trans_dom"/>
</dbReference>
<dbReference type="GO" id="GO:0005886">
    <property type="term" value="C:plasma membrane"/>
    <property type="evidence" value="ECO:0007669"/>
    <property type="project" value="TreeGrafter"/>
</dbReference>
<proteinExistence type="predicted"/>
<gene>
    <name evidence="8" type="ORF">BGZ65_000477</name>
</gene>
<dbReference type="PANTHER" id="PTHR10582:SF2">
    <property type="entry name" value="INACTIVE"/>
    <property type="match status" value="1"/>
</dbReference>
<keyword evidence="5 6" id="KW-0472">Membrane</keyword>
<evidence type="ECO:0000313" key="8">
    <source>
        <dbReference type="EMBL" id="KAF9916008.1"/>
    </source>
</evidence>
<protein>
    <recommendedName>
        <fullName evidence="7">Ion transport domain-containing protein</fullName>
    </recommendedName>
</protein>